<evidence type="ECO:0000256" key="2">
    <source>
        <dbReference type="PROSITE-ProRule" id="PRU10007"/>
    </source>
</evidence>
<gene>
    <name evidence="6" type="primary">ALDH1A1_2</name>
    <name evidence="6" type="ORF">P7K49_000899</name>
</gene>
<dbReference type="PROSITE" id="PS00070">
    <property type="entry name" value="ALDEHYDE_DEHYDR_CYS"/>
    <property type="match status" value="1"/>
</dbReference>
<accession>A0ABQ9WFJ0</accession>
<dbReference type="EMBL" id="JASSZA010000001">
    <property type="protein sequence ID" value="KAK2119513.1"/>
    <property type="molecule type" value="Genomic_DNA"/>
</dbReference>
<dbReference type="PANTHER" id="PTHR11699">
    <property type="entry name" value="ALDEHYDE DEHYDROGENASE-RELATED"/>
    <property type="match status" value="1"/>
</dbReference>
<comment type="caution">
    <text evidence="6">The sequence shown here is derived from an EMBL/GenBank/DDBJ whole genome shotgun (WGS) entry which is preliminary data.</text>
</comment>
<reference evidence="6 7" key="1">
    <citation type="submission" date="2023-05" db="EMBL/GenBank/DDBJ databases">
        <title>B98-5 Cell Line De Novo Hybrid Assembly: An Optical Mapping Approach.</title>
        <authorList>
            <person name="Kananen K."/>
            <person name="Auerbach J.A."/>
            <person name="Kautto E."/>
            <person name="Blachly J.S."/>
        </authorList>
    </citation>
    <scope>NUCLEOTIDE SEQUENCE [LARGE SCALE GENOMIC DNA]</scope>
    <source>
        <strain evidence="6">B95-8</strain>
        <tissue evidence="6">Cell line</tissue>
    </source>
</reference>
<feature type="domain" description="Aldehyde dehydrogenase" evidence="5">
    <location>
        <begin position="75"/>
        <end position="181"/>
    </location>
</feature>
<dbReference type="Gene3D" id="3.40.605.10">
    <property type="entry name" value="Aldehyde Dehydrogenase, Chain A, domain 1"/>
    <property type="match status" value="2"/>
</dbReference>
<feature type="active site" evidence="2">
    <location>
        <position position="97"/>
    </location>
</feature>
<dbReference type="Proteomes" id="UP001266305">
    <property type="component" value="Unassembled WGS sequence"/>
</dbReference>
<name>A0ABQ9WFJ0_SAGOE</name>
<proteinExistence type="inferred from homology"/>
<dbReference type="InterPro" id="IPR016163">
    <property type="entry name" value="Ald_DH_C"/>
</dbReference>
<dbReference type="PROSITE" id="PS00687">
    <property type="entry name" value="ALDEHYDE_DEHYDR_GLU"/>
    <property type="match status" value="1"/>
</dbReference>
<dbReference type="InterPro" id="IPR016162">
    <property type="entry name" value="Ald_DH_N"/>
</dbReference>
<evidence type="ECO:0000256" key="1">
    <source>
        <dbReference type="ARBA" id="ARBA00023002"/>
    </source>
</evidence>
<keyword evidence="7" id="KW-1185">Reference proteome</keyword>
<protein>
    <submittedName>
        <fullName evidence="6">Retinal dehydrogenase 1</fullName>
    </submittedName>
</protein>
<organism evidence="6 7">
    <name type="scientific">Saguinus oedipus</name>
    <name type="common">Cotton-top tamarin</name>
    <name type="synonym">Oedipomidas oedipus</name>
    <dbReference type="NCBI Taxonomy" id="9490"/>
    <lineage>
        <taxon>Eukaryota</taxon>
        <taxon>Metazoa</taxon>
        <taxon>Chordata</taxon>
        <taxon>Craniata</taxon>
        <taxon>Vertebrata</taxon>
        <taxon>Euteleostomi</taxon>
        <taxon>Mammalia</taxon>
        <taxon>Eutheria</taxon>
        <taxon>Euarchontoglires</taxon>
        <taxon>Primates</taxon>
        <taxon>Haplorrhini</taxon>
        <taxon>Platyrrhini</taxon>
        <taxon>Cebidae</taxon>
        <taxon>Callitrichinae</taxon>
        <taxon>Saguinus</taxon>
    </lineage>
</organism>
<evidence type="ECO:0000256" key="4">
    <source>
        <dbReference type="SAM" id="MobiDB-lite"/>
    </source>
</evidence>
<dbReference type="InterPro" id="IPR029510">
    <property type="entry name" value="Ald_DH_CS_GLU"/>
</dbReference>
<evidence type="ECO:0000259" key="5">
    <source>
        <dbReference type="Pfam" id="PF00171"/>
    </source>
</evidence>
<evidence type="ECO:0000256" key="3">
    <source>
        <dbReference type="RuleBase" id="RU003345"/>
    </source>
</evidence>
<comment type="similarity">
    <text evidence="3">Belongs to the aldehyde dehydrogenase family.</text>
</comment>
<feature type="region of interest" description="Disordered" evidence="4">
    <location>
        <begin position="214"/>
        <end position="234"/>
    </location>
</feature>
<evidence type="ECO:0000313" key="7">
    <source>
        <dbReference type="Proteomes" id="UP001266305"/>
    </source>
</evidence>
<dbReference type="SUPFAM" id="SSF53720">
    <property type="entry name" value="ALDH-like"/>
    <property type="match status" value="1"/>
</dbReference>
<dbReference type="InterPro" id="IPR016161">
    <property type="entry name" value="Ald_DH/histidinol_DH"/>
</dbReference>
<evidence type="ECO:0000313" key="6">
    <source>
        <dbReference type="EMBL" id="KAK2119513.1"/>
    </source>
</evidence>
<keyword evidence="1 3" id="KW-0560">Oxidoreductase</keyword>
<dbReference type="InterPro" id="IPR015590">
    <property type="entry name" value="Aldehyde_DH_dom"/>
</dbReference>
<sequence>MTPILTRLLASIKEETRTTGFQPAEVAAWIPFLSSSSTVQRCVCWEGRETKNEIERLSINLQLNEPSVIDTNAESYAVGKIIKEAAGKSNLKRVTLELGGKSPCIVLADADLDNAVEFAHHGLFYHQGQCCIAASRLFVEESIYDEFVRRSVERAKKYVLGNPLTPGVTQGPQANGSSYESHSYILALLNSPWCPERRSSLYMVNQMDGDIQDRPEIGSKPTNYPNGTGTGKDAQTMIDKEQYDKILDLIESGKKEGAKLECGGGPWGNKGYFVQPTVFSNVTDEMRIAKEEIFGPVQQIMKFKSLDDVIKRANNTFYGLSAGIFTKDIDKAITISSALQAGTVWVNCYGVVSAQSPFGGFKMSGNGREL</sequence>
<dbReference type="Pfam" id="PF00171">
    <property type="entry name" value="Aldedh"/>
    <property type="match status" value="2"/>
</dbReference>
<dbReference type="Gene3D" id="3.40.309.10">
    <property type="entry name" value="Aldehyde Dehydrogenase, Chain A, domain 2"/>
    <property type="match status" value="2"/>
</dbReference>
<dbReference type="InterPro" id="IPR016160">
    <property type="entry name" value="Ald_DH_CS_CYS"/>
</dbReference>
<feature type="domain" description="Aldehyde dehydrogenase" evidence="5">
    <location>
        <begin position="234"/>
        <end position="369"/>
    </location>
</feature>